<feature type="transmembrane region" description="Helical" evidence="7">
    <location>
        <begin position="429"/>
        <end position="453"/>
    </location>
</feature>
<dbReference type="SMART" id="SM00044">
    <property type="entry name" value="CYCc"/>
    <property type="match status" value="1"/>
</dbReference>
<dbReference type="GO" id="GO:0004016">
    <property type="term" value="F:adenylate cyclase activity"/>
    <property type="evidence" value="ECO:0007669"/>
    <property type="project" value="UniProtKB-ARBA"/>
</dbReference>
<keyword evidence="6 7" id="KW-0472">Membrane</keyword>
<comment type="caution">
    <text evidence="9">The sequence shown here is derived from an EMBL/GenBank/DDBJ whole genome shotgun (WGS) entry which is preliminary data.</text>
</comment>
<gene>
    <name evidence="9" type="ORF">GF339_07825</name>
</gene>
<evidence type="ECO:0000256" key="5">
    <source>
        <dbReference type="ARBA" id="ARBA00022989"/>
    </source>
</evidence>
<sequence>MSEEPRPRFDWGVFKTVSFWASFLLSLLIAGFYLLSRPEMHLIWTPGVLEIIEAKMLDLRFQLRGKTDPGDDIVIVAVDEKTEDQLGRWQSSGRQWLAKLLAILIDGNARVVGFDLTLAEPNESVNLDLLEELQAYSRQQLPRAGQTSLEMLTYLDQAKAAHDYDAHLAESLRQSGNVVLGVYHFLDAASASHLTPELHELCCQIINRVAYTAIQFPPDSTPQPLHLRHSFGVEPNLPIFSDAAKSFGHFNVISDRDGYIRFMPLLIEYQGDYYPSLALEVARWYLNPALPPIIHALGQEGAGSVDAIELGGRLIPSDEEGKLMINYYGPRHSFLYYSLADVILGNVPSYKFADRIVLVGFTSNIYQDLHSTPFQDQIFPGVEIHATTIANILQNDFLTRPQWTTLVEAAIIIILGLLLGVVRHQKSPIWGIWAALLALLGIFAFALTAFLAANIWINVTFPLLFIGLDYLMITSYKYFTEERQKRGLKNAFQHYVSPTVVNEMLKTIDDLKLGGERRQLTALFCDIRGFTGISEQMPPEELVEFLNQYFSEMTQIVLSYEGTLDKYVGDAIMAFYGAPLEQPDHAGKACKTAVDMILRLKQLQVGWEARGLPSINIGIGINTGDMIVGNMGSWERFDYTVMGDHVNLASRLEGLNKHYGTTIVISQFTYDACQQQGDGDLTVRELDTVRVKGRDEPVIIYELFGYGSLYAKQQDLLAMFSAGIEAYKQRQWSEAIGCFQDVLKLDREDTPSKIYIDRCVQYSHHPPPPDWQGVFESRSK</sequence>
<evidence type="ECO:0000256" key="1">
    <source>
        <dbReference type="ARBA" id="ARBA00004196"/>
    </source>
</evidence>
<dbReference type="Gene3D" id="3.30.70.1230">
    <property type="entry name" value="Nucleotide cyclase"/>
    <property type="match status" value="1"/>
</dbReference>
<dbReference type="GO" id="GO:0006171">
    <property type="term" value="P:cAMP biosynthetic process"/>
    <property type="evidence" value="ECO:0007669"/>
    <property type="project" value="TreeGrafter"/>
</dbReference>
<evidence type="ECO:0000256" key="3">
    <source>
        <dbReference type="ARBA" id="ARBA00022475"/>
    </source>
</evidence>
<feature type="transmembrane region" description="Helical" evidence="7">
    <location>
        <begin position="403"/>
        <end position="422"/>
    </location>
</feature>
<dbReference type="SMART" id="SM01080">
    <property type="entry name" value="CHASE2"/>
    <property type="match status" value="1"/>
</dbReference>
<evidence type="ECO:0000313" key="10">
    <source>
        <dbReference type="Proteomes" id="UP000649604"/>
    </source>
</evidence>
<feature type="domain" description="Guanylate cyclase" evidence="8">
    <location>
        <begin position="521"/>
        <end position="653"/>
    </location>
</feature>
<dbReference type="CDD" id="cd07302">
    <property type="entry name" value="CHD"/>
    <property type="match status" value="1"/>
</dbReference>
<dbReference type="PROSITE" id="PS50125">
    <property type="entry name" value="GUANYLATE_CYCLASE_2"/>
    <property type="match status" value="1"/>
</dbReference>
<dbReference type="GO" id="GO:0035556">
    <property type="term" value="P:intracellular signal transduction"/>
    <property type="evidence" value="ECO:0007669"/>
    <property type="project" value="InterPro"/>
</dbReference>
<evidence type="ECO:0000256" key="7">
    <source>
        <dbReference type="SAM" id="Phobius"/>
    </source>
</evidence>
<comment type="subcellular location">
    <subcellularLocation>
        <location evidence="1">Cell envelope</location>
    </subcellularLocation>
</comment>
<dbReference type="PANTHER" id="PTHR43081:SF1">
    <property type="entry name" value="ADENYLATE CYCLASE, TERMINAL-DIFFERENTIATION SPECIFIC"/>
    <property type="match status" value="1"/>
</dbReference>
<dbReference type="AlphaFoldDB" id="A0A9D5Q5L9"/>
<dbReference type="Proteomes" id="UP000649604">
    <property type="component" value="Unassembled WGS sequence"/>
</dbReference>
<comment type="similarity">
    <text evidence="2">Belongs to the adenylyl cyclase class-3 family.</text>
</comment>
<evidence type="ECO:0000256" key="6">
    <source>
        <dbReference type="ARBA" id="ARBA00023136"/>
    </source>
</evidence>
<dbReference type="Pfam" id="PF05226">
    <property type="entry name" value="CHASE2"/>
    <property type="match status" value="1"/>
</dbReference>
<dbReference type="Pfam" id="PF00211">
    <property type="entry name" value="Guanylate_cyc"/>
    <property type="match status" value="1"/>
</dbReference>
<keyword evidence="4 7" id="KW-0812">Transmembrane</keyword>
<proteinExistence type="inferred from homology"/>
<dbReference type="InterPro" id="IPR001054">
    <property type="entry name" value="A/G_cyclase"/>
</dbReference>
<organism evidence="9 10">
    <name type="scientific">candidate division KSB3 bacterium</name>
    <dbReference type="NCBI Taxonomy" id="2044937"/>
    <lineage>
        <taxon>Bacteria</taxon>
        <taxon>candidate division KSB3</taxon>
    </lineage>
</organism>
<reference evidence="9" key="1">
    <citation type="submission" date="2019-11" db="EMBL/GenBank/DDBJ databases">
        <title>Microbial mats filling the niche in hypersaline microbial mats.</title>
        <authorList>
            <person name="Wong H.L."/>
            <person name="Macleod F.I."/>
            <person name="White R.A. III"/>
            <person name="Burns B.P."/>
        </authorList>
    </citation>
    <scope>NUCLEOTIDE SEQUENCE</scope>
    <source>
        <strain evidence="9">Rbin_158</strain>
    </source>
</reference>
<evidence type="ECO:0000256" key="2">
    <source>
        <dbReference type="ARBA" id="ARBA00005381"/>
    </source>
</evidence>
<accession>A0A9D5Q5L9</accession>
<keyword evidence="5 7" id="KW-1133">Transmembrane helix</keyword>
<feature type="transmembrane region" description="Helical" evidence="7">
    <location>
        <begin position="12"/>
        <end position="35"/>
    </location>
</feature>
<dbReference type="EMBL" id="WJJP01000241">
    <property type="protein sequence ID" value="MBD3324478.1"/>
    <property type="molecule type" value="Genomic_DNA"/>
</dbReference>
<dbReference type="InterPro" id="IPR050697">
    <property type="entry name" value="Adenylyl/Guanylyl_Cyclase_3/4"/>
</dbReference>
<dbReference type="PANTHER" id="PTHR43081">
    <property type="entry name" value="ADENYLATE CYCLASE, TERMINAL-DIFFERENTIATION SPECIFIC-RELATED"/>
    <property type="match status" value="1"/>
</dbReference>
<feature type="transmembrane region" description="Helical" evidence="7">
    <location>
        <begin position="459"/>
        <end position="479"/>
    </location>
</feature>
<name>A0A9D5Q5L9_9BACT</name>
<dbReference type="InterPro" id="IPR029787">
    <property type="entry name" value="Nucleotide_cyclase"/>
</dbReference>
<evidence type="ECO:0000256" key="4">
    <source>
        <dbReference type="ARBA" id="ARBA00022692"/>
    </source>
</evidence>
<dbReference type="FunFam" id="3.30.70.1230:FF:000016">
    <property type="entry name" value="Adenylate/guanylate cyclase domain-containing protein"/>
    <property type="match status" value="1"/>
</dbReference>
<dbReference type="InterPro" id="IPR007890">
    <property type="entry name" value="CHASE2"/>
</dbReference>
<protein>
    <submittedName>
        <fullName evidence="9">CHASE2 domain-containing protein</fullName>
    </submittedName>
</protein>
<dbReference type="SUPFAM" id="SSF55073">
    <property type="entry name" value="Nucleotide cyclase"/>
    <property type="match status" value="1"/>
</dbReference>
<keyword evidence="3" id="KW-1003">Cell membrane</keyword>
<evidence type="ECO:0000313" key="9">
    <source>
        <dbReference type="EMBL" id="MBD3324478.1"/>
    </source>
</evidence>
<dbReference type="GO" id="GO:0030313">
    <property type="term" value="C:cell envelope"/>
    <property type="evidence" value="ECO:0007669"/>
    <property type="project" value="UniProtKB-SubCell"/>
</dbReference>
<evidence type="ECO:0000259" key="8">
    <source>
        <dbReference type="PROSITE" id="PS50125"/>
    </source>
</evidence>